<name>A0AAE8SG72_9HYPO</name>
<dbReference type="GO" id="GO:0016020">
    <property type="term" value="C:membrane"/>
    <property type="evidence" value="ECO:0007669"/>
    <property type="project" value="UniProtKB-SubCell"/>
</dbReference>
<keyword evidence="8" id="KW-1185">Reference proteome</keyword>
<keyword evidence="4 6" id="KW-1133">Transmembrane helix</keyword>
<dbReference type="AlphaFoldDB" id="A0AAE8SG72"/>
<dbReference type="Gene3D" id="6.10.110.10">
    <property type="match status" value="1"/>
</dbReference>
<evidence type="ECO:0000256" key="6">
    <source>
        <dbReference type="SAM" id="Phobius"/>
    </source>
</evidence>
<dbReference type="Proteomes" id="UP001187734">
    <property type="component" value="Unassembled WGS sequence"/>
</dbReference>
<gene>
    <name evidence="7" type="ORF">FTOL_04102</name>
</gene>
<evidence type="ECO:0000313" key="8">
    <source>
        <dbReference type="Proteomes" id="UP001187734"/>
    </source>
</evidence>
<dbReference type="InterPro" id="IPR009311">
    <property type="entry name" value="IFI6/IFI27-like"/>
</dbReference>
<feature type="transmembrane region" description="Helical" evidence="6">
    <location>
        <begin position="32"/>
        <end position="53"/>
    </location>
</feature>
<dbReference type="InterPro" id="IPR038213">
    <property type="entry name" value="IFI6/IFI27-like_sf"/>
</dbReference>
<keyword evidence="5 6" id="KW-0472">Membrane</keyword>
<proteinExistence type="inferred from homology"/>
<evidence type="ECO:0000256" key="3">
    <source>
        <dbReference type="ARBA" id="ARBA00022692"/>
    </source>
</evidence>
<comment type="similarity">
    <text evidence="2">Belongs to the IFI6/IFI27 family.</text>
</comment>
<evidence type="ECO:0000256" key="1">
    <source>
        <dbReference type="ARBA" id="ARBA00004141"/>
    </source>
</evidence>
<comment type="subcellular location">
    <subcellularLocation>
        <location evidence="1">Membrane</location>
        <topology evidence="1">Multi-pass membrane protein</topology>
    </subcellularLocation>
</comment>
<reference evidence="7" key="1">
    <citation type="submission" date="2018-03" db="EMBL/GenBank/DDBJ databases">
        <authorList>
            <person name="Guldener U."/>
        </authorList>
    </citation>
    <scope>NUCLEOTIDE SEQUENCE</scope>
</reference>
<dbReference type="Pfam" id="PF06140">
    <property type="entry name" value="Ifi-6-16"/>
    <property type="match status" value="1"/>
</dbReference>
<keyword evidence="3 6" id="KW-0812">Transmembrane</keyword>
<dbReference type="PANTHER" id="PTHR16932:SF18">
    <property type="entry name" value="INTERFERON, ALPHA-INDUCIBLE PROTEIN 27-LIKE 2"/>
    <property type="match status" value="1"/>
</dbReference>
<dbReference type="EMBL" id="ONZP01000119">
    <property type="protein sequence ID" value="SPJ74371.1"/>
    <property type="molecule type" value="Genomic_DNA"/>
</dbReference>
<organism evidence="7 8">
    <name type="scientific">Fusarium torulosum</name>
    <dbReference type="NCBI Taxonomy" id="33205"/>
    <lineage>
        <taxon>Eukaryota</taxon>
        <taxon>Fungi</taxon>
        <taxon>Dikarya</taxon>
        <taxon>Ascomycota</taxon>
        <taxon>Pezizomycotina</taxon>
        <taxon>Sordariomycetes</taxon>
        <taxon>Hypocreomycetidae</taxon>
        <taxon>Hypocreales</taxon>
        <taxon>Nectriaceae</taxon>
        <taxon>Fusarium</taxon>
    </lineage>
</organism>
<dbReference type="PANTHER" id="PTHR16932">
    <property type="entry name" value="INTERFERON ALPHA-INDUCIBLE PROTEIN 27"/>
    <property type="match status" value="1"/>
</dbReference>
<accession>A0AAE8SG72</accession>
<comment type="caution">
    <text evidence="7">The sequence shown here is derived from an EMBL/GenBank/DDBJ whole genome shotgun (WGS) entry which is preliminary data.</text>
</comment>
<sequence length="142" mass="14104">MALKDSFIQWFVVQHLSFSSQKIPTSNNIGNAAAIVAGAATIIVLAIVAGPLLSIIGFGATGITAGSAAASIQSGIGSVIVPGPFATLQSAGAGGYGVAAVHTVVRVVNALVVAAGVAGNQAQDRDDGNEMNPFLTPLFKMG</sequence>
<evidence type="ECO:0000256" key="2">
    <source>
        <dbReference type="ARBA" id="ARBA00007262"/>
    </source>
</evidence>
<evidence type="ECO:0000313" key="7">
    <source>
        <dbReference type="EMBL" id="SPJ74371.1"/>
    </source>
</evidence>
<evidence type="ECO:0000256" key="4">
    <source>
        <dbReference type="ARBA" id="ARBA00022989"/>
    </source>
</evidence>
<protein>
    <submittedName>
        <fullName evidence="7">Uncharacterized protein</fullName>
    </submittedName>
</protein>
<evidence type="ECO:0000256" key="5">
    <source>
        <dbReference type="ARBA" id="ARBA00023136"/>
    </source>
</evidence>